<gene>
    <name evidence="2" type="primary">yflN</name>
    <name evidence="2" type="ORF">BRAD3257_6310</name>
</gene>
<evidence type="ECO:0000259" key="1">
    <source>
        <dbReference type="SMART" id="SM00849"/>
    </source>
</evidence>
<dbReference type="CDD" id="cd07721">
    <property type="entry name" value="yflN-like_MBL-fold"/>
    <property type="match status" value="1"/>
</dbReference>
<keyword evidence="2" id="KW-0378">Hydrolase</keyword>
<dbReference type="SMART" id="SM00849">
    <property type="entry name" value="Lactamase_B"/>
    <property type="match status" value="1"/>
</dbReference>
<protein>
    <submittedName>
        <fullName evidence="2">Putative metallo-hydrolase YflN</fullName>
        <ecNumber evidence="2">3.-.-.-</ecNumber>
    </submittedName>
</protein>
<proteinExistence type="predicted"/>
<dbReference type="RefSeq" id="WP_122404636.1">
    <property type="nucleotide sequence ID" value="NZ_LS398110.1"/>
</dbReference>
<dbReference type="InterPro" id="IPR050855">
    <property type="entry name" value="NDM-1-like"/>
</dbReference>
<dbReference type="AlphaFoldDB" id="A0A2U3Q727"/>
<dbReference type="PANTHER" id="PTHR42951:SF17">
    <property type="entry name" value="METALLO-BETA-LACTAMASE DOMAIN-CONTAINING PROTEIN"/>
    <property type="match status" value="1"/>
</dbReference>
<dbReference type="KEGG" id="bvz:BRAD3257_6310"/>
<evidence type="ECO:0000313" key="3">
    <source>
        <dbReference type="Proteomes" id="UP000246085"/>
    </source>
</evidence>
<accession>A0A2U3Q727</accession>
<dbReference type="EMBL" id="LS398110">
    <property type="protein sequence ID" value="SPP97207.1"/>
    <property type="molecule type" value="Genomic_DNA"/>
</dbReference>
<name>A0A2U3Q727_9BRAD</name>
<dbReference type="PANTHER" id="PTHR42951">
    <property type="entry name" value="METALLO-BETA-LACTAMASE DOMAIN-CONTAINING"/>
    <property type="match status" value="1"/>
</dbReference>
<feature type="domain" description="Metallo-beta-lactamase" evidence="1">
    <location>
        <begin position="39"/>
        <end position="251"/>
    </location>
</feature>
<dbReference type="GO" id="GO:0016787">
    <property type="term" value="F:hydrolase activity"/>
    <property type="evidence" value="ECO:0007669"/>
    <property type="project" value="UniProtKB-KW"/>
</dbReference>
<organism evidence="2 3">
    <name type="scientific">Bradyrhizobium vignae</name>
    <dbReference type="NCBI Taxonomy" id="1549949"/>
    <lineage>
        <taxon>Bacteria</taxon>
        <taxon>Pseudomonadati</taxon>
        <taxon>Pseudomonadota</taxon>
        <taxon>Alphaproteobacteria</taxon>
        <taxon>Hyphomicrobiales</taxon>
        <taxon>Nitrobacteraceae</taxon>
        <taxon>Bradyrhizobium</taxon>
    </lineage>
</organism>
<dbReference type="Proteomes" id="UP000246085">
    <property type="component" value="Chromosome BRAD3257"/>
</dbReference>
<evidence type="ECO:0000313" key="2">
    <source>
        <dbReference type="EMBL" id="SPP97207.1"/>
    </source>
</evidence>
<dbReference type="Pfam" id="PF00753">
    <property type="entry name" value="Lactamase_B"/>
    <property type="match status" value="1"/>
</dbReference>
<dbReference type="InterPro" id="IPR001279">
    <property type="entry name" value="Metallo-B-lactamas"/>
</dbReference>
<sequence>MTQIPLPSEASAEHPKFDLDRDDNTRQIVADIAYKQLAIVNVIFVGCENAGDGKWVLVDAGIRGSAQAIRSAASARFGGSGRPACIVMTHGHFDHVGALETLASEWDVPVYAHGAEHPYLDGSRSYPRANPGVGGGLLALISPLFPTRPVNVASHLYDLPGDQSVPFMQGWRWIHTPGHTPGHVSLWRDRDRVLIAGDAFITTRQESVYSAVTQAPEMHGPPMYFTPDWTSAKASVCKLAALAPDIVITGHGAAMQGPEMRGALETLAARFDDVAVPHNIAADDATARKGEGHR</sequence>
<dbReference type="EC" id="3.-.-.-" evidence="2"/>
<dbReference type="SUPFAM" id="SSF56281">
    <property type="entry name" value="Metallo-hydrolase/oxidoreductase"/>
    <property type="match status" value="1"/>
</dbReference>
<dbReference type="Gene3D" id="3.60.15.10">
    <property type="entry name" value="Ribonuclease Z/Hydroxyacylglutathione hydrolase-like"/>
    <property type="match status" value="1"/>
</dbReference>
<dbReference type="InterPro" id="IPR036866">
    <property type="entry name" value="RibonucZ/Hydroxyglut_hydro"/>
</dbReference>
<reference evidence="2 3" key="1">
    <citation type="submission" date="2018-03" db="EMBL/GenBank/DDBJ databases">
        <authorList>
            <person name="Gully D."/>
        </authorList>
    </citation>
    <scope>NUCLEOTIDE SEQUENCE [LARGE SCALE GENOMIC DNA]</scope>
    <source>
        <strain evidence="2">ORS3257</strain>
    </source>
</reference>